<feature type="compositionally biased region" description="Low complexity" evidence="1">
    <location>
        <begin position="47"/>
        <end position="59"/>
    </location>
</feature>
<keyword evidence="3" id="KW-1185">Reference proteome</keyword>
<feature type="compositionally biased region" description="Basic and acidic residues" evidence="1">
    <location>
        <begin position="34"/>
        <end position="46"/>
    </location>
</feature>
<dbReference type="EMBL" id="LJAM02000136">
    <property type="protein sequence ID" value="RAP71505.1"/>
    <property type="molecule type" value="Genomic_DNA"/>
</dbReference>
<gene>
    <name evidence="2" type="ORF">ACZ87_01682</name>
</gene>
<accession>A0A328TRH2</accession>
<dbReference type="AlphaFoldDB" id="A0A328TRH2"/>
<name>A0A328TRH2_9GAMM</name>
<protein>
    <submittedName>
        <fullName evidence="2">Hexuronate utilization operon transcriptional repressor ExuR</fullName>
    </submittedName>
</protein>
<sequence length="59" mass="6861">MQLIDIQAQARKEDRFRDSEWDMKFHVHDCALHPEQRAGRDREKDVAAPPLHPLLAEAA</sequence>
<evidence type="ECO:0000313" key="2">
    <source>
        <dbReference type="EMBL" id="RAP71505.1"/>
    </source>
</evidence>
<comment type="caution">
    <text evidence="2">The sequence shown here is derived from an EMBL/GenBank/DDBJ whole genome shotgun (WGS) entry which is preliminary data.</text>
</comment>
<evidence type="ECO:0000313" key="3">
    <source>
        <dbReference type="Proteomes" id="UP000244334"/>
    </source>
</evidence>
<proteinExistence type="predicted"/>
<dbReference type="Proteomes" id="UP000244334">
    <property type="component" value="Unassembled WGS sequence"/>
</dbReference>
<reference evidence="2" key="1">
    <citation type="submission" date="2018-04" db="EMBL/GenBank/DDBJ databases">
        <title>Genomes of the Obligate Erwinia dacicola and Facultative Enterobacter sp. OLF Endosymbionts of the Olive Fruit fly, Bactrocera oleae.</title>
        <authorList>
            <person name="Estes A.M."/>
            <person name="Hearn D.J."/>
            <person name="Agarwal S."/>
            <person name="Pierson E.A."/>
            <person name="Dunning-Hotopp J.C."/>
        </authorList>
    </citation>
    <scope>NUCLEOTIDE SEQUENCE [LARGE SCALE GENOMIC DNA]</scope>
    <source>
        <strain evidence="2">Oroville</strain>
    </source>
</reference>
<evidence type="ECO:0000256" key="1">
    <source>
        <dbReference type="SAM" id="MobiDB-lite"/>
    </source>
</evidence>
<organism evidence="2 3">
    <name type="scientific">Candidatus Erwinia dacicola</name>
    <dbReference type="NCBI Taxonomy" id="252393"/>
    <lineage>
        <taxon>Bacteria</taxon>
        <taxon>Pseudomonadati</taxon>
        <taxon>Pseudomonadota</taxon>
        <taxon>Gammaproteobacteria</taxon>
        <taxon>Enterobacterales</taxon>
        <taxon>Erwiniaceae</taxon>
        <taxon>Erwinia</taxon>
    </lineage>
</organism>
<feature type="region of interest" description="Disordered" evidence="1">
    <location>
        <begin position="34"/>
        <end position="59"/>
    </location>
</feature>